<evidence type="ECO:0000313" key="2">
    <source>
        <dbReference type="EMBL" id="GGB80635.1"/>
    </source>
</evidence>
<dbReference type="InterPro" id="IPR052022">
    <property type="entry name" value="26kDa_periplasmic_antigen"/>
</dbReference>
<dbReference type="PANTHER" id="PTHR34387">
    <property type="entry name" value="SLR1258 PROTEIN"/>
    <property type="match status" value="1"/>
</dbReference>
<dbReference type="Gene3D" id="3.30.70.2970">
    <property type="entry name" value="Protein of unknown function (DUF541), domain 2"/>
    <property type="match status" value="1"/>
</dbReference>
<dbReference type="Proteomes" id="UP000615760">
    <property type="component" value="Unassembled WGS sequence"/>
</dbReference>
<sequence length="233" mass="25821">MKKIVLTLLVLTAAVTTTQAQVEDTFPQISVSGEGTVKVTPDEAVITIGVVNTGKEADEVKKSNDETVDRVMKFLKKSKIDKKDYQTQRVYLNRNFNYKKQDYYYNATQTITIHLRDLSMYDKLIVGLTNAGINQIQGVDFKSSKQEQYESEARVKAVADAKKKAEDYAGALGLKIGYARVVTDNTRANYPSPMYAMEMKSMAMDGGSGQETLAVGEIEIKANVSITFEVTGK</sequence>
<protein>
    <submittedName>
        <fullName evidence="2">SIMPL domain-containing protein</fullName>
    </submittedName>
</protein>
<feature type="signal peptide" evidence="1">
    <location>
        <begin position="1"/>
        <end position="20"/>
    </location>
</feature>
<dbReference type="RefSeq" id="WP_188621238.1">
    <property type="nucleotide sequence ID" value="NZ_BMJE01000005.1"/>
</dbReference>
<feature type="chain" id="PRO_5046379495" evidence="1">
    <location>
        <begin position="21"/>
        <end position="233"/>
    </location>
</feature>
<comment type="caution">
    <text evidence="2">The sequence shown here is derived from an EMBL/GenBank/DDBJ whole genome shotgun (WGS) entry which is preliminary data.</text>
</comment>
<dbReference type="InterPro" id="IPR007497">
    <property type="entry name" value="SIMPL/DUF541"/>
</dbReference>
<gene>
    <name evidence="2" type="ORF">GCM10007424_20920</name>
</gene>
<evidence type="ECO:0000256" key="1">
    <source>
        <dbReference type="SAM" id="SignalP"/>
    </source>
</evidence>
<organism evidence="2 3">
    <name type="scientific">Flavobacterium suaedae</name>
    <dbReference type="NCBI Taxonomy" id="1767027"/>
    <lineage>
        <taxon>Bacteria</taxon>
        <taxon>Pseudomonadati</taxon>
        <taxon>Bacteroidota</taxon>
        <taxon>Flavobacteriia</taxon>
        <taxon>Flavobacteriales</taxon>
        <taxon>Flavobacteriaceae</taxon>
        <taxon>Flavobacterium</taxon>
    </lineage>
</organism>
<evidence type="ECO:0000313" key="3">
    <source>
        <dbReference type="Proteomes" id="UP000615760"/>
    </source>
</evidence>
<dbReference type="Gene3D" id="3.30.110.170">
    <property type="entry name" value="Protein of unknown function (DUF541), domain 1"/>
    <property type="match status" value="1"/>
</dbReference>
<name>A0ABQ1K193_9FLAO</name>
<dbReference type="Pfam" id="PF04402">
    <property type="entry name" value="SIMPL"/>
    <property type="match status" value="1"/>
</dbReference>
<dbReference type="PANTHER" id="PTHR34387:SF1">
    <property type="entry name" value="PERIPLASMIC IMMUNOGENIC PROTEIN"/>
    <property type="match status" value="1"/>
</dbReference>
<reference evidence="3" key="1">
    <citation type="journal article" date="2019" name="Int. J. Syst. Evol. Microbiol.">
        <title>The Global Catalogue of Microorganisms (GCM) 10K type strain sequencing project: providing services to taxonomists for standard genome sequencing and annotation.</title>
        <authorList>
            <consortium name="The Broad Institute Genomics Platform"/>
            <consortium name="The Broad Institute Genome Sequencing Center for Infectious Disease"/>
            <person name="Wu L."/>
            <person name="Ma J."/>
        </authorList>
    </citation>
    <scope>NUCLEOTIDE SEQUENCE [LARGE SCALE GENOMIC DNA]</scope>
    <source>
        <strain evidence="3">CGMCC 1.15461</strain>
    </source>
</reference>
<accession>A0ABQ1K193</accession>
<proteinExistence type="predicted"/>
<keyword evidence="3" id="KW-1185">Reference proteome</keyword>
<dbReference type="EMBL" id="BMJE01000005">
    <property type="protein sequence ID" value="GGB80635.1"/>
    <property type="molecule type" value="Genomic_DNA"/>
</dbReference>
<keyword evidence="1" id="KW-0732">Signal</keyword>